<organism evidence="7 8">
    <name type="scientific">Fusobacterium nucleatum</name>
    <dbReference type="NCBI Taxonomy" id="851"/>
    <lineage>
        <taxon>Bacteria</taxon>
        <taxon>Fusobacteriati</taxon>
        <taxon>Fusobacteriota</taxon>
        <taxon>Fusobacteriia</taxon>
        <taxon>Fusobacteriales</taxon>
        <taxon>Fusobacteriaceae</taxon>
        <taxon>Fusobacterium</taxon>
    </lineage>
</organism>
<name>A0A133P6F2_FUSNU</name>
<accession>A0A133P6F2</accession>
<evidence type="ECO:0000256" key="3">
    <source>
        <dbReference type="ARBA" id="ARBA00022729"/>
    </source>
</evidence>
<evidence type="ECO:0000313" key="8">
    <source>
        <dbReference type="Proteomes" id="UP000070401"/>
    </source>
</evidence>
<keyword evidence="5" id="KW-0998">Cell outer membrane</keyword>
<evidence type="ECO:0000256" key="5">
    <source>
        <dbReference type="ARBA" id="ARBA00023237"/>
    </source>
</evidence>
<keyword evidence="3" id="KW-0732">Signal</keyword>
<dbReference type="EMBL" id="LRPY01000058">
    <property type="protein sequence ID" value="KXA24046.1"/>
    <property type="molecule type" value="Genomic_DNA"/>
</dbReference>
<dbReference type="PANTHER" id="PTHR38776">
    <property type="entry name" value="MLTA-INTERACTING PROTEIN-RELATED"/>
    <property type="match status" value="1"/>
</dbReference>
<proteinExistence type="inferred from homology"/>
<sequence>MYESGTKKWNYNEYKIKNYNTYFLFPSFYIFCIPDSAINKIINILRRNKMKKKLLIFLLGVSVLAEANTQTIGIGAYYKNSVYHSKNQVNALPIINLEYNRFYLKGYKPGFIFYKEPDFNFSAIVDPIGGYSDFAIRKSQFKDGYKNLESRNTQVMGGIALDFKIDKNIDGHSEVVFGNHGTKVNVKLNRAYKVNDRVTFIPAVTFNYYNSKYMDYYIGIKEKDVENNSKIEKTYKGKDTIAGGVSATLDMAMTEQTSFLIFGGIDIYDKKIKRSDIVKTNNQYYVGAGLRYSF</sequence>
<dbReference type="Pfam" id="PF06629">
    <property type="entry name" value="MipA"/>
    <property type="match status" value="1"/>
</dbReference>
<protein>
    <submittedName>
        <fullName evidence="7">Outer membrane insertion signal domain protein</fullName>
    </submittedName>
</protein>
<keyword evidence="6" id="KW-1133">Transmembrane helix</keyword>
<evidence type="ECO:0000256" key="4">
    <source>
        <dbReference type="ARBA" id="ARBA00023136"/>
    </source>
</evidence>
<dbReference type="PATRIC" id="fig|851.8.peg.651"/>
<feature type="transmembrane region" description="Helical" evidence="6">
    <location>
        <begin position="20"/>
        <end position="42"/>
    </location>
</feature>
<evidence type="ECO:0000256" key="1">
    <source>
        <dbReference type="ARBA" id="ARBA00004442"/>
    </source>
</evidence>
<dbReference type="GO" id="GO:0009279">
    <property type="term" value="C:cell outer membrane"/>
    <property type="evidence" value="ECO:0007669"/>
    <property type="project" value="UniProtKB-SubCell"/>
</dbReference>
<comment type="caution">
    <text evidence="7">The sequence shown here is derived from an EMBL/GenBank/DDBJ whole genome shotgun (WGS) entry which is preliminary data.</text>
</comment>
<dbReference type="InterPro" id="IPR010583">
    <property type="entry name" value="MipA"/>
</dbReference>
<feature type="transmembrane region" description="Helical" evidence="6">
    <location>
        <begin position="54"/>
        <end position="78"/>
    </location>
</feature>
<keyword evidence="6" id="KW-0812">Transmembrane</keyword>
<comment type="subcellular location">
    <subcellularLocation>
        <location evidence="1">Cell outer membrane</location>
    </subcellularLocation>
</comment>
<gene>
    <name evidence="7" type="ORF">HMPREF3221_00644</name>
</gene>
<evidence type="ECO:0000313" key="7">
    <source>
        <dbReference type="EMBL" id="KXA24046.1"/>
    </source>
</evidence>
<dbReference type="PANTHER" id="PTHR38776:SF1">
    <property type="entry name" value="MLTA-INTERACTING PROTEIN-RELATED"/>
    <property type="match status" value="1"/>
</dbReference>
<keyword evidence="4 6" id="KW-0472">Membrane</keyword>
<reference evidence="8" key="1">
    <citation type="submission" date="2016-01" db="EMBL/GenBank/DDBJ databases">
        <authorList>
            <person name="Mitreva M."/>
            <person name="Pepin K.H."/>
            <person name="Mihindukulasuriya K.A."/>
            <person name="Fulton R."/>
            <person name="Fronick C."/>
            <person name="O'Laughlin M."/>
            <person name="Miner T."/>
            <person name="Herter B."/>
            <person name="Rosa B.A."/>
            <person name="Cordes M."/>
            <person name="Tomlinson C."/>
            <person name="Wollam A."/>
            <person name="Palsikar V.B."/>
            <person name="Mardis E.R."/>
            <person name="Wilson R.K."/>
        </authorList>
    </citation>
    <scope>NUCLEOTIDE SEQUENCE [LARGE SCALE GENOMIC DNA]</scope>
    <source>
        <strain evidence="8">MJR7757B</strain>
    </source>
</reference>
<evidence type="ECO:0000256" key="6">
    <source>
        <dbReference type="SAM" id="Phobius"/>
    </source>
</evidence>
<keyword evidence="8" id="KW-1185">Reference proteome</keyword>
<dbReference type="Proteomes" id="UP000070401">
    <property type="component" value="Unassembled WGS sequence"/>
</dbReference>
<comment type="similarity">
    <text evidence="2">Belongs to the MipA/OmpV family.</text>
</comment>
<dbReference type="AlphaFoldDB" id="A0A133P6F2"/>
<evidence type="ECO:0000256" key="2">
    <source>
        <dbReference type="ARBA" id="ARBA00005722"/>
    </source>
</evidence>